<dbReference type="OrthoDB" id="154072at2"/>
<evidence type="ECO:0000313" key="4">
    <source>
        <dbReference type="Proteomes" id="UP000215027"/>
    </source>
</evidence>
<dbReference type="InterPro" id="IPR011635">
    <property type="entry name" value="CARDB"/>
</dbReference>
<protein>
    <recommendedName>
        <fullName evidence="2">CARDB domain-containing protein</fullName>
    </recommendedName>
</protein>
<dbReference type="InterPro" id="IPR013783">
    <property type="entry name" value="Ig-like_fold"/>
</dbReference>
<dbReference type="Proteomes" id="UP000215027">
    <property type="component" value="Chromosome I"/>
</dbReference>
<feature type="chain" id="PRO_5008240492" description="CARDB domain-containing protein" evidence="1">
    <location>
        <begin position="30"/>
        <end position="483"/>
    </location>
</feature>
<feature type="signal peptide" evidence="1">
    <location>
        <begin position="1"/>
        <end position="29"/>
    </location>
</feature>
<reference evidence="3" key="1">
    <citation type="submission" date="2016-01" db="EMBL/GenBank/DDBJ databases">
        <authorList>
            <person name="Mcilroy J.S."/>
            <person name="Karst M S."/>
            <person name="Albertsen M."/>
        </authorList>
    </citation>
    <scope>NUCLEOTIDE SEQUENCE</scope>
    <source>
        <strain evidence="3">Cfx-K</strain>
    </source>
</reference>
<dbReference type="EMBL" id="LN890655">
    <property type="protein sequence ID" value="CUS02791.2"/>
    <property type="molecule type" value="Genomic_DNA"/>
</dbReference>
<accession>A0A160SZ26</accession>
<keyword evidence="4" id="KW-1185">Reference proteome</keyword>
<keyword evidence="1" id="KW-0732">Signal</keyword>
<sequence>MRNARAAAVVYLTLLVVVGGLLAHQRASAASIRTAAAGAPICRYGVNATGGSDVFTDHDLTQLRIGWYLNYEAQPSPNHPAGVRFVPIIRLTQVGVNGFSYTPNGPALLSAIAASPGAAWLIGNEPDRPGPSQDDVEPHVYAAAYHELYGLIKAADPTARIFAGTIVQPTPVRLMYLDLVLTSYHQTFGQAMPVDGWSIHNFILNEVSCAHNPDCWGAEVPPGVDAPHGEIISIDQSDDFNLFTERIVRFRNWMKQRGYGDRPLYVTEYGILMPPDYGFDANRVNLFMTRSFDYMTSATDPNLGYAADGYRLVQEWSWYSTNDDYFNGWLFDTATRQLSAMGQNFANYTGGIAITNDLHPWRLATNPASPFTQGGPVAVQLRATIANSGNPAVPAGPAVVRFYQGDPAQGGTQIGGDQVVNLAGCGALAVAGVTWNSAPAGMHRIFVVVDPAGSLAESDETNNTREFPLLIATQQTFIPRVAR</sequence>
<dbReference type="SUPFAM" id="SSF51445">
    <property type="entry name" value="(Trans)glycosidases"/>
    <property type="match status" value="1"/>
</dbReference>
<name>A0A160SZ26_9CHLR</name>
<evidence type="ECO:0000259" key="2">
    <source>
        <dbReference type="Pfam" id="PF07705"/>
    </source>
</evidence>
<organism evidence="3 4">
    <name type="scientific">Candidatus Promineifilum breve</name>
    <dbReference type="NCBI Taxonomy" id="1806508"/>
    <lineage>
        <taxon>Bacteria</taxon>
        <taxon>Bacillati</taxon>
        <taxon>Chloroflexota</taxon>
        <taxon>Ardenticatenia</taxon>
        <taxon>Candidatus Promineifilales</taxon>
        <taxon>Candidatus Promineifilaceae</taxon>
        <taxon>Candidatus Promineifilum</taxon>
    </lineage>
</organism>
<evidence type="ECO:0000313" key="3">
    <source>
        <dbReference type="EMBL" id="CUS02791.2"/>
    </source>
</evidence>
<evidence type="ECO:0000256" key="1">
    <source>
        <dbReference type="SAM" id="SignalP"/>
    </source>
</evidence>
<dbReference type="Gene3D" id="2.60.40.10">
    <property type="entry name" value="Immunoglobulins"/>
    <property type="match status" value="1"/>
</dbReference>
<dbReference type="AlphaFoldDB" id="A0A160SZ26"/>
<gene>
    <name evidence="3" type="ORF">CFX0092_A0913</name>
</gene>
<proteinExistence type="predicted"/>
<dbReference type="KEGG" id="pbf:CFX0092_A0913"/>
<dbReference type="Gene3D" id="3.20.20.80">
    <property type="entry name" value="Glycosidases"/>
    <property type="match status" value="1"/>
</dbReference>
<dbReference type="Pfam" id="PF07705">
    <property type="entry name" value="CARDB"/>
    <property type="match status" value="1"/>
</dbReference>
<dbReference type="InterPro" id="IPR017853">
    <property type="entry name" value="GH"/>
</dbReference>
<feature type="domain" description="CARDB" evidence="2">
    <location>
        <begin position="377"/>
        <end position="465"/>
    </location>
</feature>
<dbReference type="RefSeq" id="WP_095042365.1">
    <property type="nucleotide sequence ID" value="NZ_LN890655.1"/>
</dbReference>